<proteinExistence type="predicted"/>
<name>A0ABX8X3D6_9CYAN</name>
<accession>A0ABX8X3D6</accession>
<organism evidence="1 2">
    <name type="scientific">Sphaerospermopsis torques-reginae ITEP-024</name>
    <dbReference type="NCBI Taxonomy" id="984208"/>
    <lineage>
        <taxon>Bacteria</taxon>
        <taxon>Bacillati</taxon>
        <taxon>Cyanobacteriota</taxon>
        <taxon>Cyanophyceae</taxon>
        <taxon>Nostocales</taxon>
        <taxon>Aphanizomenonaceae</taxon>
        <taxon>Sphaerospermopsis</taxon>
        <taxon>Sphaerospermopsis torques-reginae</taxon>
    </lineage>
</organism>
<dbReference type="EMBL" id="CP080598">
    <property type="protein sequence ID" value="QYX33218.1"/>
    <property type="molecule type" value="Genomic_DNA"/>
</dbReference>
<sequence length="114" mass="13594">MIDVYLPLPLTPVDKNQDPHVLFRLGTMPDMIESGQKFRLRDTIFQNLLFHVMITGYYRDKVLVKPEETGKITEKALDLFFRHNNPKDYREISIEEYWSLYPEEYKLLHSEGCI</sequence>
<dbReference type="Proteomes" id="UP000826540">
    <property type="component" value="Chromosome"/>
</dbReference>
<evidence type="ECO:0000313" key="2">
    <source>
        <dbReference type="Proteomes" id="UP000826540"/>
    </source>
</evidence>
<dbReference type="RefSeq" id="WP_220611003.1">
    <property type="nucleotide sequence ID" value="NZ_CP080598.1"/>
</dbReference>
<evidence type="ECO:0000313" key="1">
    <source>
        <dbReference type="EMBL" id="QYX33218.1"/>
    </source>
</evidence>
<keyword evidence="2" id="KW-1185">Reference proteome</keyword>
<protein>
    <submittedName>
        <fullName evidence="1">Uncharacterized protein</fullName>
    </submittedName>
</protein>
<gene>
    <name evidence="1" type="ORF">K2F26_07810</name>
</gene>
<reference evidence="1 2" key="1">
    <citation type="journal article" date="2022" name="J. Am. Chem. Soc.">
        <title>Biosynthesis of Guanitoxin Enables Global Environmental Detection in Freshwater Cyanobacteria.</title>
        <authorList>
            <person name="Lima S.T."/>
            <person name="Fallon T.R."/>
            <person name="Cordoza J.L."/>
            <person name="Chekan J.R."/>
            <person name="Delbaje E."/>
            <person name="Hopiavuori A.R."/>
            <person name="Alvarenga D.O."/>
            <person name="Wood S.M."/>
            <person name="Luhavaya H."/>
            <person name="Baumgartner J.T."/>
            <person name="Dorr F.A."/>
            <person name="Etchegaray A."/>
            <person name="Pinto E."/>
            <person name="McKinnie S.M.K."/>
            <person name="Fiore M.F."/>
            <person name="Moore B.S."/>
        </authorList>
    </citation>
    <scope>NUCLEOTIDE SEQUENCE [LARGE SCALE GENOMIC DNA]</scope>
    <source>
        <strain evidence="1 2">ITEP-024</strain>
    </source>
</reference>